<gene>
    <name evidence="3" type="ORF">FGKAn22_18920</name>
</gene>
<dbReference type="Proteomes" id="UP001319121">
    <property type="component" value="Chromosome"/>
</dbReference>
<dbReference type="KEGG" id="fku:FGKAn22_18920"/>
<reference evidence="3 4" key="1">
    <citation type="submission" date="2019-03" db="EMBL/GenBank/DDBJ databases">
        <title>Complete genome sequence of Ferrigenium kumadai strain An22, a microaerophilic iron-oxidizing bacterium isolated from a paddy field soil.</title>
        <authorList>
            <person name="Watanabe T."/>
            <person name="Asakawa S."/>
        </authorList>
    </citation>
    <scope>NUCLEOTIDE SEQUENCE [LARGE SCALE GENOMIC DNA]</scope>
    <source>
        <strain evidence="3 4">An22</strain>
    </source>
</reference>
<feature type="coiled-coil region" evidence="1">
    <location>
        <begin position="36"/>
        <end position="67"/>
    </location>
</feature>
<keyword evidence="2" id="KW-0812">Transmembrane</keyword>
<evidence type="ECO:0000256" key="1">
    <source>
        <dbReference type="SAM" id="Coils"/>
    </source>
</evidence>
<name>A0AAN1T1Y6_9PROT</name>
<evidence type="ECO:0000256" key="2">
    <source>
        <dbReference type="SAM" id="Phobius"/>
    </source>
</evidence>
<protein>
    <submittedName>
        <fullName evidence="3">Uncharacterized protein</fullName>
    </submittedName>
</protein>
<evidence type="ECO:0000313" key="4">
    <source>
        <dbReference type="Proteomes" id="UP001319121"/>
    </source>
</evidence>
<feature type="transmembrane region" description="Helical" evidence="2">
    <location>
        <begin position="15"/>
        <end position="33"/>
    </location>
</feature>
<keyword evidence="2" id="KW-0472">Membrane</keyword>
<organism evidence="3 4">
    <name type="scientific">Ferrigenium kumadai</name>
    <dbReference type="NCBI Taxonomy" id="1682490"/>
    <lineage>
        <taxon>Bacteria</taxon>
        <taxon>Pseudomonadati</taxon>
        <taxon>Pseudomonadota</taxon>
        <taxon>Betaproteobacteria</taxon>
        <taxon>Nitrosomonadales</taxon>
        <taxon>Gallionellaceae</taxon>
        <taxon>Ferrigenium</taxon>
    </lineage>
</organism>
<proteinExistence type="predicted"/>
<dbReference type="RefSeq" id="WP_212785450.1">
    <property type="nucleotide sequence ID" value="NZ_AP019536.1"/>
</dbReference>
<dbReference type="EMBL" id="AP019536">
    <property type="protein sequence ID" value="BBJ00200.1"/>
    <property type="molecule type" value="Genomic_DNA"/>
</dbReference>
<dbReference type="AlphaFoldDB" id="A0AAN1T1Y6"/>
<evidence type="ECO:0000313" key="3">
    <source>
        <dbReference type="EMBL" id="BBJ00200.1"/>
    </source>
</evidence>
<keyword evidence="1" id="KW-0175">Coiled coil</keyword>
<accession>A0AAN1T1Y6</accession>
<keyword evidence="2" id="KW-1133">Transmembrane helix</keyword>
<keyword evidence="4" id="KW-1185">Reference proteome</keyword>
<sequence>MRFTPSDFQLIRSSVLAIFAAIFASAVVLYSSARYAEQTRKDHHDALQQLNAARSQLNGALEDKENMAAYADEYATLADFGIIGEDRRLDWVEGLENIRQQNLVTDFRYNIAPQIPYAPQPPIASGDFDIRYSEMKLQFDLLHEGQLLDFFTALRSQIKGWYLLEGCTMQRTAASDGNPAIHLTAECNGGWITLKKRNEAP</sequence>